<keyword evidence="1 2" id="KW-0808">Transferase</keyword>
<dbReference type="RefSeq" id="WP_150000700.1">
    <property type="nucleotide sequence ID" value="NZ_BKCL01000006.1"/>
</dbReference>
<evidence type="ECO:0000256" key="1">
    <source>
        <dbReference type="ARBA" id="ARBA00022679"/>
    </source>
</evidence>
<dbReference type="Gene3D" id="3.30.1540.10">
    <property type="entry name" value="formyl-coa transferase, domain 3"/>
    <property type="match status" value="1"/>
</dbReference>
<dbReference type="EMBL" id="BKCL01000006">
    <property type="protein sequence ID" value="GEQ98381.1"/>
    <property type="molecule type" value="Genomic_DNA"/>
</dbReference>
<evidence type="ECO:0000313" key="4">
    <source>
        <dbReference type="Proteomes" id="UP000322084"/>
    </source>
</evidence>
<evidence type="ECO:0000313" key="3">
    <source>
        <dbReference type="EMBL" id="GER00427.1"/>
    </source>
</evidence>
<dbReference type="PANTHER" id="PTHR48207:SF3">
    <property type="entry name" value="SUCCINATE--HYDROXYMETHYLGLUTARATE COA-TRANSFERASE"/>
    <property type="match status" value="1"/>
</dbReference>
<gene>
    <name evidence="2" type="ORF">JCM17844_20180</name>
    <name evidence="3" type="ORF">JCM17845_10500</name>
</gene>
<dbReference type="GO" id="GO:0008410">
    <property type="term" value="F:CoA-transferase activity"/>
    <property type="evidence" value="ECO:0007669"/>
    <property type="project" value="TreeGrafter"/>
</dbReference>
<keyword evidence="5" id="KW-1185">Reference proteome</keyword>
<dbReference type="Proteomes" id="UP000322084">
    <property type="component" value="Unassembled WGS sequence"/>
</dbReference>
<dbReference type="InterPro" id="IPR023606">
    <property type="entry name" value="CoA-Trfase_III_dom_1_sf"/>
</dbReference>
<comment type="caution">
    <text evidence="2">The sequence shown here is derived from an EMBL/GenBank/DDBJ whole genome shotgun (WGS) entry which is preliminary data.</text>
</comment>
<dbReference type="InterPro" id="IPR044855">
    <property type="entry name" value="CoA-Trfase_III_dom3_sf"/>
</dbReference>
<protein>
    <submittedName>
        <fullName evidence="2">CoA transferase</fullName>
    </submittedName>
</protein>
<dbReference type="SUPFAM" id="SSF89796">
    <property type="entry name" value="CoA-transferase family III (CaiB/BaiF)"/>
    <property type="match status" value="1"/>
</dbReference>
<evidence type="ECO:0000313" key="5">
    <source>
        <dbReference type="Proteomes" id="UP000325187"/>
    </source>
</evidence>
<evidence type="ECO:0000313" key="2">
    <source>
        <dbReference type="EMBL" id="GEQ98381.1"/>
    </source>
</evidence>
<dbReference type="InterPro" id="IPR003673">
    <property type="entry name" value="CoA-Trfase_fam_III"/>
</dbReference>
<organism evidence="2 4">
    <name type="scientific">Iodidimonas gelatinilytica</name>
    <dbReference type="NCBI Taxonomy" id="1236966"/>
    <lineage>
        <taxon>Bacteria</taxon>
        <taxon>Pseudomonadati</taxon>
        <taxon>Pseudomonadota</taxon>
        <taxon>Alphaproteobacteria</taxon>
        <taxon>Iodidimonadales</taxon>
        <taxon>Iodidimonadaceae</taxon>
        <taxon>Iodidimonas</taxon>
    </lineage>
</organism>
<accession>A0A5A7MX49</accession>
<name>A0A5A7MR09_9PROT</name>
<reference evidence="4 5" key="1">
    <citation type="submission" date="2019-09" db="EMBL/GenBank/DDBJ databases">
        <title>NBRP : Genome information of microbial organism related human and environment.</title>
        <authorList>
            <person name="Hattori M."/>
            <person name="Oshima K."/>
            <person name="Inaba H."/>
            <person name="Suda W."/>
            <person name="Sakamoto M."/>
            <person name="Iino T."/>
            <person name="Kitahara M."/>
            <person name="Oshida Y."/>
            <person name="Iida T."/>
            <person name="Kudo T."/>
            <person name="Itoh T."/>
            <person name="Ohkuma M."/>
        </authorList>
    </citation>
    <scope>NUCLEOTIDE SEQUENCE [LARGE SCALE GENOMIC DNA]</scope>
    <source>
        <strain evidence="2 4">Hi-2</strain>
        <strain evidence="3 5">Mie-1</strain>
    </source>
</reference>
<dbReference type="AlphaFoldDB" id="A0A5A7MR09"/>
<dbReference type="EMBL" id="BKCM01000004">
    <property type="protein sequence ID" value="GER00427.1"/>
    <property type="molecule type" value="Genomic_DNA"/>
</dbReference>
<dbReference type="Proteomes" id="UP000325187">
    <property type="component" value="Unassembled WGS sequence"/>
</dbReference>
<dbReference type="Pfam" id="PF02515">
    <property type="entry name" value="CoA_transf_3"/>
    <property type="match status" value="1"/>
</dbReference>
<dbReference type="PANTHER" id="PTHR48207">
    <property type="entry name" value="SUCCINATE--HYDROXYMETHYLGLUTARATE COA-TRANSFERASE"/>
    <property type="match status" value="1"/>
</dbReference>
<accession>A0A5A7MR09</accession>
<dbReference type="Gene3D" id="3.40.50.10540">
    <property type="entry name" value="Crotonobetainyl-coa:carnitine coa-transferase, domain 1"/>
    <property type="match status" value="1"/>
</dbReference>
<proteinExistence type="predicted"/>
<dbReference type="InterPro" id="IPR050483">
    <property type="entry name" value="CoA-transferase_III_domain"/>
</dbReference>
<sequence length="406" mass="43731">MAITSGGPLSHLRVLDLSRVLAGPWAGQILGDLGADVIKVERPGTGDDTRAWGPPYLKDADGVDQEAAYYLGANRNKRSIAVDLSHAEGQKIIRKLAAQSDVVIENFKVGGLAKYGLDYPSLSKDHPGLIYCSITGFGQDGPSAKQAGYDFIVQGLSGLMSITGEAGGPPIKVGTAVADLTTAMYGVIGILAALSHREKTGEGQYVDMALLDTQMSWLANQNMNYLIGGESPKRIGNAHLNIVPYQDFETQDGHVIVCVGNDRQFQRFCEAIGAPELARNRSYETNALRVRHRDVLVPAIAARMRLHTTAHWLEILSHVNIPHGPINSVGEAFADPQAIHRGMRVDMDHPLGVSVPTVANPIHLSKTPVSYRRPPPLLGEHGDEILDELGIDPEDRARLKDSGAIG</sequence>